<reference evidence="1" key="1">
    <citation type="submission" date="2007-04" db="EMBL/GenBank/DDBJ databases">
        <title>Annotation of Pediculus humanus corporis strain USDA.</title>
        <authorList>
            <person name="Kirkness E."/>
            <person name="Hannick L."/>
            <person name="Hass B."/>
            <person name="Bruggner R."/>
            <person name="Lawson D."/>
            <person name="Bidwell S."/>
            <person name="Joardar V."/>
            <person name="Caler E."/>
            <person name="Walenz B."/>
            <person name="Inman J."/>
            <person name="Schobel S."/>
            <person name="Galinsky K."/>
            <person name="Amedeo P."/>
            <person name="Strausberg R."/>
        </authorList>
    </citation>
    <scope>NUCLEOTIDE SEQUENCE</scope>
    <source>
        <strain evidence="1">USDA</strain>
    </source>
</reference>
<dbReference type="InParanoid" id="E0VAL2"/>
<dbReference type="PANTHER" id="PTHR14700:SF0">
    <property type="entry name" value="PENTATRICOPEPTIDE REPEAT-CONTAINING PROTEIN 2, MITOCHONDRIAL"/>
    <property type="match status" value="1"/>
</dbReference>
<dbReference type="EnsemblMetazoa" id="PHUM040620-RA">
    <property type="protein sequence ID" value="PHUM040620-PA"/>
    <property type="gene ID" value="PHUM040620"/>
</dbReference>
<evidence type="ECO:0000313" key="3">
    <source>
        <dbReference type="Proteomes" id="UP000009046"/>
    </source>
</evidence>
<keyword evidence="3" id="KW-1185">Reference proteome</keyword>
<dbReference type="GO" id="GO:0003723">
    <property type="term" value="F:RNA binding"/>
    <property type="evidence" value="ECO:0007669"/>
    <property type="project" value="TreeGrafter"/>
</dbReference>
<dbReference type="VEuPathDB" id="VectorBase:PHUM040620"/>
<dbReference type="GeneID" id="8232470"/>
<reference evidence="2" key="3">
    <citation type="submission" date="2021-02" db="UniProtKB">
        <authorList>
            <consortium name="EnsemblMetazoa"/>
        </authorList>
    </citation>
    <scope>IDENTIFICATION</scope>
    <source>
        <strain evidence="2">USDA</strain>
    </source>
</reference>
<accession>E0VAL2</accession>
<dbReference type="Proteomes" id="UP000009046">
    <property type="component" value="Unassembled WGS sequence"/>
</dbReference>
<dbReference type="EMBL" id="DS235008">
    <property type="protein sequence ID" value="EEB10418.1"/>
    <property type="molecule type" value="Genomic_DNA"/>
</dbReference>
<gene>
    <name evidence="2" type="primary">8232470</name>
    <name evidence="1" type="ORF">Phum_PHUM040620</name>
</gene>
<dbReference type="PANTHER" id="PTHR14700">
    <property type="entry name" value="PENTATRICOPEPTIDE REPEAT-CONTAINING PROTEIN 2, MITOCHONDRIAL"/>
    <property type="match status" value="1"/>
</dbReference>
<dbReference type="HOGENOM" id="CLU_827180_0_0_1"/>
<name>E0VAL2_PEDHC</name>
<evidence type="ECO:0008006" key="4">
    <source>
        <dbReference type="Google" id="ProtNLM"/>
    </source>
</evidence>
<dbReference type="GO" id="GO:0050684">
    <property type="term" value="P:regulation of mRNA processing"/>
    <property type="evidence" value="ECO:0007669"/>
    <property type="project" value="InterPro"/>
</dbReference>
<reference evidence="1" key="2">
    <citation type="submission" date="2007-04" db="EMBL/GenBank/DDBJ databases">
        <title>The genome of the human body louse.</title>
        <authorList>
            <consortium name="The Human Body Louse Genome Consortium"/>
            <person name="Kirkness E."/>
            <person name="Walenz B."/>
            <person name="Hass B."/>
            <person name="Bruggner R."/>
            <person name="Strausberg R."/>
        </authorList>
    </citation>
    <scope>NUCLEOTIDE SEQUENCE</scope>
    <source>
        <strain evidence="1">USDA</strain>
    </source>
</reference>
<dbReference type="eggNOG" id="ENOG502R1K6">
    <property type="taxonomic scope" value="Eukaryota"/>
</dbReference>
<dbReference type="AlphaFoldDB" id="E0VAL2"/>
<protein>
    <recommendedName>
        <fullName evidence="4">Pentatricopeptide repeat-containing protein</fullName>
    </recommendedName>
</protein>
<evidence type="ECO:0000313" key="1">
    <source>
        <dbReference type="EMBL" id="EEB10418.1"/>
    </source>
</evidence>
<proteinExistence type="predicted"/>
<sequence length="336" mass="39610">MSYRNIAFFRTFLPNSKNEFFKSTYITNFSHIIKTLKLDSFREFRTNLSKTLNNPDLFKAEMKNKCEEGSYGMIFENDLKCMISITKTNEDVELFKNMLQKYCSQTRVVQYSHYKIGPEIARLFYTLNKPQDALELLKNQEINVLFNNFQTNFILANLLYDREMYQDNTPESFKDAVNVYNNMEKCKFKCPERSIALLCCLALKQKQPHFVIDILAFTDIKDFQSVLSILKTILYADVPKYALPFYVMDETLNYVEAAIEKSDSAYKKFQKLKQELLAHNLVKTEELENTLLEKIDLTSVTIFRNKIFGKSNQSDKENCNFAWFISKHIVNRLERE</sequence>
<dbReference type="OrthoDB" id="6073372at2759"/>
<dbReference type="GO" id="GO:0005739">
    <property type="term" value="C:mitochondrion"/>
    <property type="evidence" value="ECO:0007669"/>
    <property type="project" value="InterPro"/>
</dbReference>
<dbReference type="EMBL" id="AAZO01000475">
    <property type="status" value="NOT_ANNOTATED_CDS"/>
    <property type="molecule type" value="Genomic_DNA"/>
</dbReference>
<dbReference type="KEGG" id="phu:Phum_PHUM040620"/>
<evidence type="ECO:0000313" key="2">
    <source>
        <dbReference type="EnsemblMetazoa" id="PHUM040620-PA"/>
    </source>
</evidence>
<organism>
    <name type="scientific">Pediculus humanus subsp. corporis</name>
    <name type="common">Body louse</name>
    <dbReference type="NCBI Taxonomy" id="121224"/>
    <lineage>
        <taxon>Eukaryota</taxon>
        <taxon>Metazoa</taxon>
        <taxon>Ecdysozoa</taxon>
        <taxon>Arthropoda</taxon>
        <taxon>Hexapoda</taxon>
        <taxon>Insecta</taxon>
        <taxon>Pterygota</taxon>
        <taxon>Neoptera</taxon>
        <taxon>Paraneoptera</taxon>
        <taxon>Psocodea</taxon>
        <taxon>Troctomorpha</taxon>
        <taxon>Phthiraptera</taxon>
        <taxon>Anoplura</taxon>
        <taxon>Pediculidae</taxon>
        <taxon>Pediculus</taxon>
    </lineage>
</organism>
<dbReference type="CTD" id="8232470"/>
<dbReference type="RefSeq" id="XP_002423156.1">
    <property type="nucleotide sequence ID" value="XM_002423111.1"/>
</dbReference>
<dbReference type="GO" id="GO:0007005">
    <property type="term" value="P:mitochondrion organization"/>
    <property type="evidence" value="ECO:0007669"/>
    <property type="project" value="TreeGrafter"/>
</dbReference>
<dbReference type="InterPro" id="IPR034629">
    <property type="entry name" value="PTCD2"/>
</dbReference>